<dbReference type="PROSITE" id="PS51669">
    <property type="entry name" value="4FE4S_MOW_BIS_MGD"/>
    <property type="match status" value="1"/>
</dbReference>
<keyword evidence="5" id="KW-0732">Signal</keyword>
<keyword evidence="8" id="KW-0411">Iron-sulfur</keyword>
<evidence type="ECO:0000256" key="1">
    <source>
        <dbReference type="ARBA" id="ARBA00010312"/>
    </source>
</evidence>
<dbReference type="EMBL" id="LHXY01000018">
    <property type="protein sequence ID" value="KXB01979.1"/>
    <property type="molecule type" value="Genomic_DNA"/>
</dbReference>
<dbReference type="InterPro" id="IPR006963">
    <property type="entry name" value="Mopterin_OxRdtase_4Fe-4S_dom"/>
</dbReference>
<keyword evidence="7" id="KW-0408">Iron</keyword>
<accession>A0A133V6A9</accession>
<dbReference type="AlphaFoldDB" id="A0A133V6A9"/>
<feature type="domain" description="4Fe-4S Mo/W bis-MGD-type" evidence="9">
    <location>
        <begin position="2"/>
        <end position="62"/>
    </location>
</feature>
<gene>
    <name evidence="10" type="ORF">AKJ44_01735</name>
</gene>
<evidence type="ECO:0000256" key="3">
    <source>
        <dbReference type="ARBA" id="ARBA00022505"/>
    </source>
</evidence>
<keyword evidence="2" id="KW-0004">4Fe-4S</keyword>
<evidence type="ECO:0000256" key="2">
    <source>
        <dbReference type="ARBA" id="ARBA00022485"/>
    </source>
</evidence>
<evidence type="ECO:0000256" key="8">
    <source>
        <dbReference type="ARBA" id="ARBA00023014"/>
    </source>
</evidence>
<dbReference type="SUPFAM" id="SSF50692">
    <property type="entry name" value="ADC-like"/>
    <property type="match status" value="1"/>
</dbReference>
<dbReference type="GO" id="GO:0043546">
    <property type="term" value="F:molybdopterin cofactor binding"/>
    <property type="evidence" value="ECO:0007669"/>
    <property type="project" value="InterPro"/>
</dbReference>
<evidence type="ECO:0000313" key="11">
    <source>
        <dbReference type="Proteomes" id="UP000070035"/>
    </source>
</evidence>
<comment type="caution">
    <text evidence="10">The sequence shown here is derived from an EMBL/GenBank/DDBJ whole genome shotgun (WGS) entry which is preliminary data.</text>
</comment>
<dbReference type="PANTHER" id="PTHR43742">
    <property type="entry name" value="TRIMETHYLAMINE-N-OXIDE REDUCTASE"/>
    <property type="match status" value="1"/>
</dbReference>
<dbReference type="InterPro" id="IPR006657">
    <property type="entry name" value="MoPterin_dinucl-bd_dom"/>
</dbReference>
<dbReference type="InterPro" id="IPR009010">
    <property type="entry name" value="Asp_de-COase-like_dom_sf"/>
</dbReference>
<dbReference type="Gene3D" id="3.40.50.740">
    <property type="match status" value="2"/>
</dbReference>
<keyword evidence="4" id="KW-0479">Metal-binding</keyword>
<reference evidence="10" key="1">
    <citation type="journal article" date="2016" name="Sci. Rep.">
        <title>Metabolic traits of an uncultured archaeal lineage -MSBL1- from brine pools of the Red Sea.</title>
        <authorList>
            <person name="Mwirichia R."/>
            <person name="Alam I."/>
            <person name="Rashid M."/>
            <person name="Vinu M."/>
            <person name="Ba-Alawi W."/>
            <person name="Anthony Kamau A."/>
            <person name="Kamanda Ngugi D."/>
            <person name="Goker M."/>
            <person name="Klenk H.P."/>
            <person name="Bajic V."/>
            <person name="Stingl U."/>
        </authorList>
    </citation>
    <scope>NUCLEOTIDE SEQUENCE [LARGE SCALE GENOMIC DNA]</scope>
    <source>
        <strain evidence="10">SCGC-AAA261F17</strain>
    </source>
</reference>
<name>A0A133V6A9_9EURY</name>
<dbReference type="Gene3D" id="2.40.40.20">
    <property type="match status" value="1"/>
</dbReference>
<sequence>MTEEIPTYCMTCYVGPDPIKVIVEDGEAVDIEPNPDAAPVSPSKGRPCVKAYSLIEKLYDPNRVKTPLLRGNPKKGRNEDPKWREISWDEALRILAERLREIREEKGFVDENGYPTLACTLGGAGIPEGHYGTFPAFLSGWEGLVDITIGSGQAVKCYHSEHVFQEFWHRAFMAVSDLPRTKYVLSLGHNTNASDGVGVWKTAEARERGLRKTQVEPHLSISAATSDKWVPIKPKTDAIFLCSMINFILHEKNWENLCDIEFLKKMTNSPYLIGPNGYYLRDEETERPQIWDPVDDKPKAFDDPSIKDYALTGEYQLSGIELGPDEDRWKHDRVKCKPSFQLLIEAVEKFTPEYAGEICDIPRGTVREVTEEFVESAMVGETTEVEGEELPYRPVSIIMGKTVNNAPGGLEACWARTVLLTLVGALEVPGGTIGACTKLYPPYHERWSSVRPGSDGFMNQALNYTDKENWPKITSRGQHTALTPFNSYRGWATGIAPFTLAWLFMDEPPENWPKPSPPDVWMIYRANPVKTQFDPELVERVTKGFPFIVHFTAYLDETSWYSDLILPDHTDLEGLQLKLTMNRHWQHIIDKHGFVLKQPVVEPLYNTMDISDIWTELADRLGFLDEYNNAINRGSWTGFPLSGKDYDYSLEEDKKYGSAEIWDKVCRAVTRGLSDGKEEHGLDWFKENGFYAKDMSELERYLHPKMEKEGLRYELPYQETIYRIGKELERRLHERDIHWWDSQLKDYRALPIAENFLDVWNRFYEKFGEDPANYDFWLISSRSMQYAWTSNVNCLAMKMAADSMLDFGGVVINTSKAKEMGIEDGDRIVVESPFDKTEANVITREGIRPDVVVVLGQFGRWKGLFAKDLNIPNVTDHTKIDLDVLDAGGSGADLVKVKIYKAEA</sequence>
<protein>
    <recommendedName>
        <fullName evidence="9">4Fe-4S Mo/W bis-MGD-type domain-containing protein</fullName>
    </recommendedName>
</protein>
<dbReference type="SMART" id="SM00926">
    <property type="entry name" value="Molybdop_Fe4S4"/>
    <property type="match status" value="1"/>
</dbReference>
<dbReference type="PATRIC" id="fig|1698274.3.peg.211"/>
<comment type="similarity">
    <text evidence="1">Belongs to the prokaryotic molybdopterin-containing oxidoreductase family.</text>
</comment>
<evidence type="ECO:0000256" key="5">
    <source>
        <dbReference type="ARBA" id="ARBA00022729"/>
    </source>
</evidence>
<proteinExistence type="inferred from homology"/>
<dbReference type="Pfam" id="PF00384">
    <property type="entry name" value="Molybdopterin"/>
    <property type="match status" value="1"/>
</dbReference>
<evidence type="ECO:0000256" key="7">
    <source>
        <dbReference type="ARBA" id="ARBA00023004"/>
    </source>
</evidence>
<dbReference type="Gene3D" id="2.20.25.90">
    <property type="entry name" value="ADC-like domains"/>
    <property type="match status" value="1"/>
</dbReference>
<keyword evidence="6" id="KW-0560">Oxidoreductase</keyword>
<keyword evidence="3" id="KW-0500">Molybdenum</keyword>
<dbReference type="Proteomes" id="UP000070035">
    <property type="component" value="Unassembled WGS sequence"/>
</dbReference>
<evidence type="ECO:0000256" key="6">
    <source>
        <dbReference type="ARBA" id="ARBA00023002"/>
    </source>
</evidence>
<dbReference type="GO" id="GO:0051539">
    <property type="term" value="F:4 iron, 4 sulfur cluster binding"/>
    <property type="evidence" value="ECO:0007669"/>
    <property type="project" value="UniProtKB-KW"/>
</dbReference>
<dbReference type="Gene3D" id="3.40.228.10">
    <property type="entry name" value="Dimethylsulfoxide Reductase, domain 2"/>
    <property type="match status" value="1"/>
</dbReference>
<dbReference type="SUPFAM" id="SSF53706">
    <property type="entry name" value="Formate dehydrogenase/DMSO reductase, domains 1-3"/>
    <property type="match status" value="1"/>
</dbReference>
<dbReference type="Pfam" id="PF01568">
    <property type="entry name" value="Molydop_binding"/>
    <property type="match status" value="1"/>
</dbReference>
<keyword evidence="11" id="KW-1185">Reference proteome</keyword>
<evidence type="ECO:0000259" key="9">
    <source>
        <dbReference type="PROSITE" id="PS51669"/>
    </source>
</evidence>
<organism evidence="10 11">
    <name type="scientific">candidate division MSBL1 archaeon SCGC-AAA261F17</name>
    <dbReference type="NCBI Taxonomy" id="1698274"/>
    <lineage>
        <taxon>Archaea</taxon>
        <taxon>Methanobacteriati</taxon>
        <taxon>Methanobacteriota</taxon>
        <taxon>candidate division MSBL1</taxon>
    </lineage>
</organism>
<evidence type="ECO:0000313" key="10">
    <source>
        <dbReference type="EMBL" id="KXB01979.1"/>
    </source>
</evidence>
<dbReference type="GO" id="GO:0046872">
    <property type="term" value="F:metal ion binding"/>
    <property type="evidence" value="ECO:0007669"/>
    <property type="project" value="UniProtKB-KW"/>
</dbReference>
<evidence type="ECO:0000256" key="4">
    <source>
        <dbReference type="ARBA" id="ARBA00022723"/>
    </source>
</evidence>
<dbReference type="InterPro" id="IPR050612">
    <property type="entry name" value="Prok_Mopterin_Oxidored"/>
</dbReference>
<dbReference type="PANTHER" id="PTHR43742:SF9">
    <property type="entry name" value="TETRATHIONATE REDUCTASE SUBUNIT A"/>
    <property type="match status" value="1"/>
</dbReference>
<dbReference type="InterPro" id="IPR006656">
    <property type="entry name" value="Mopterin_OxRdtase"/>
</dbReference>
<dbReference type="GO" id="GO:0016491">
    <property type="term" value="F:oxidoreductase activity"/>
    <property type="evidence" value="ECO:0007669"/>
    <property type="project" value="UniProtKB-KW"/>
</dbReference>